<evidence type="ECO:0000313" key="3">
    <source>
        <dbReference type="EMBL" id="GFS68264.1"/>
    </source>
</evidence>
<dbReference type="AlphaFoldDB" id="A0A8X6MMP4"/>
<reference evidence="3" key="1">
    <citation type="submission" date="2020-08" db="EMBL/GenBank/DDBJ databases">
        <title>Multicomponent nature underlies the extraordinary mechanical properties of spider dragline silk.</title>
        <authorList>
            <person name="Kono N."/>
            <person name="Nakamura H."/>
            <person name="Mori M."/>
            <person name="Yoshida Y."/>
            <person name="Ohtoshi R."/>
            <person name="Malay A.D."/>
            <person name="Moran D.A.P."/>
            <person name="Tomita M."/>
            <person name="Numata K."/>
            <person name="Arakawa K."/>
        </authorList>
    </citation>
    <scope>NUCLEOTIDE SEQUENCE</scope>
</reference>
<evidence type="ECO:0000259" key="2">
    <source>
        <dbReference type="Pfam" id="PF18701"/>
    </source>
</evidence>
<feature type="domain" description="DUF5641" evidence="2">
    <location>
        <begin position="291"/>
        <end position="376"/>
    </location>
</feature>
<organism evidence="3 4">
    <name type="scientific">Nephila pilipes</name>
    <name type="common">Giant wood spider</name>
    <name type="synonym">Nephila maculata</name>
    <dbReference type="NCBI Taxonomy" id="299642"/>
    <lineage>
        <taxon>Eukaryota</taxon>
        <taxon>Metazoa</taxon>
        <taxon>Ecdysozoa</taxon>
        <taxon>Arthropoda</taxon>
        <taxon>Chelicerata</taxon>
        <taxon>Arachnida</taxon>
        <taxon>Araneae</taxon>
        <taxon>Araneomorphae</taxon>
        <taxon>Entelegynae</taxon>
        <taxon>Araneoidea</taxon>
        <taxon>Nephilidae</taxon>
        <taxon>Nephila</taxon>
    </lineage>
</organism>
<name>A0A8X6MMP4_NEPPI</name>
<proteinExistence type="predicted"/>
<dbReference type="EMBL" id="BMAW01048873">
    <property type="protein sequence ID" value="GFS68264.1"/>
    <property type="molecule type" value="Genomic_DNA"/>
</dbReference>
<gene>
    <name evidence="3" type="primary">AVEN_121157_1</name>
    <name evidence="3" type="ORF">NPIL_249591</name>
</gene>
<evidence type="ECO:0000313" key="4">
    <source>
        <dbReference type="Proteomes" id="UP000887013"/>
    </source>
</evidence>
<dbReference type="OrthoDB" id="6571122at2759"/>
<dbReference type="Proteomes" id="UP000887013">
    <property type="component" value="Unassembled WGS sequence"/>
</dbReference>
<accession>A0A8X6MMP4</accession>
<keyword evidence="4" id="KW-1185">Reference proteome</keyword>
<evidence type="ECO:0000256" key="1">
    <source>
        <dbReference type="SAM" id="Coils"/>
    </source>
</evidence>
<comment type="caution">
    <text evidence="3">The sequence shown here is derived from an EMBL/GenBank/DDBJ whole genome shotgun (WGS) entry which is preliminary data.</text>
</comment>
<sequence>MDVESIKKLRTPMRTDFTKSLNKALEILETSEKDIGIIETQIVLLEQKYKELKKLDRKILTILQEDKTCTQKCFDLKYEAIIVYNDTFLETSTKLKRRLSVLEKPKLDESAKNSVENINAPRKFKLPELELKLFNRNIRDWLQWWGRFKKKNDEYLEIADDGKLQYLIQSTTKNSPARHLVESLPQSGKNYAVELKSHEVILTDTVKGYDDQLLYQYTPLEIHLLIGADIAGKLLSGEILTPAKFSLRGWEYTSFDQVESYLTETKTDPVFGLKWGNKDALSVDVRDSIILRQDLRKRFRSEYVGQLRHYEKKIRNSKPLEIRDVVLITSDNAKRLDWSLEKVIEHFTSPDGNIRLVILKTKNGEVLRPVLRLYPLEVSEHERVMCQKCDKPENFTCDETSELERYSVDKIESYEPTSCYGRRLKQIE</sequence>
<dbReference type="Pfam" id="PF18701">
    <property type="entry name" value="DUF5641"/>
    <property type="match status" value="1"/>
</dbReference>
<feature type="coiled-coil region" evidence="1">
    <location>
        <begin position="35"/>
        <end position="65"/>
    </location>
</feature>
<keyword evidence="1" id="KW-0175">Coiled coil</keyword>
<protein>
    <submittedName>
        <fullName evidence="3">Integrase catalytic domain-containing protein</fullName>
    </submittedName>
</protein>
<dbReference type="InterPro" id="IPR040676">
    <property type="entry name" value="DUF5641"/>
</dbReference>